<feature type="signal peptide" evidence="1">
    <location>
        <begin position="1"/>
        <end position="22"/>
    </location>
</feature>
<accession>A0A933RYC3</accession>
<dbReference type="EMBL" id="JACRJB010000037">
    <property type="protein sequence ID" value="MBI5130437.1"/>
    <property type="molecule type" value="Genomic_DNA"/>
</dbReference>
<gene>
    <name evidence="2" type="ORF">HZA66_13420</name>
</gene>
<dbReference type="AlphaFoldDB" id="A0A933RYC3"/>
<name>A0A933RYC3_RHOPL</name>
<evidence type="ECO:0000256" key="1">
    <source>
        <dbReference type="SAM" id="SignalP"/>
    </source>
</evidence>
<evidence type="ECO:0000313" key="3">
    <source>
        <dbReference type="Proteomes" id="UP000782519"/>
    </source>
</evidence>
<reference evidence="2" key="1">
    <citation type="submission" date="2020-07" db="EMBL/GenBank/DDBJ databases">
        <title>Huge and variable diversity of episymbiotic CPR bacteria and DPANN archaea in groundwater ecosystems.</title>
        <authorList>
            <person name="He C.Y."/>
            <person name="Keren R."/>
            <person name="Whittaker M."/>
            <person name="Farag I.F."/>
            <person name="Doudna J."/>
            <person name="Cate J.H.D."/>
            <person name="Banfield J.F."/>
        </authorList>
    </citation>
    <scope>NUCLEOTIDE SEQUENCE</scope>
    <source>
        <strain evidence="2">NC_groundwater_1818_Pr3_B-0.1um_66_35</strain>
    </source>
</reference>
<proteinExistence type="predicted"/>
<sequence>MRAPALLSLAILVAATAAGVSAAEADCVLGSAFTLQREFSLPVNSSCRISKGQIAGRELLSVRITMRPKLGRFGTASVSQMAYQAGSRPGDDYFEYISTEIINGARKEFRVRNVVHITAR</sequence>
<dbReference type="Proteomes" id="UP000782519">
    <property type="component" value="Unassembled WGS sequence"/>
</dbReference>
<feature type="chain" id="PRO_5036990122" evidence="1">
    <location>
        <begin position="23"/>
        <end position="120"/>
    </location>
</feature>
<evidence type="ECO:0000313" key="2">
    <source>
        <dbReference type="EMBL" id="MBI5130437.1"/>
    </source>
</evidence>
<organism evidence="2 3">
    <name type="scientific">Rhodopseudomonas palustris</name>
    <dbReference type="NCBI Taxonomy" id="1076"/>
    <lineage>
        <taxon>Bacteria</taxon>
        <taxon>Pseudomonadati</taxon>
        <taxon>Pseudomonadota</taxon>
        <taxon>Alphaproteobacteria</taxon>
        <taxon>Hyphomicrobiales</taxon>
        <taxon>Nitrobacteraceae</taxon>
        <taxon>Rhodopseudomonas</taxon>
    </lineage>
</organism>
<protein>
    <submittedName>
        <fullName evidence="2">Uncharacterized protein</fullName>
    </submittedName>
</protein>
<comment type="caution">
    <text evidence="2">The sequence shown here is derived from an EMBL/GenBank/DDBJ whole genome shotgun (WGS) entry which is preliminary data.</text>
</comment>
<keyword evidence="1" id="KW-0732">Signal</keyword>